<organism evidence="2 3">
    <name type="scientific">Stephanodiscus triporus</name>
    <dbReference type="NCBI Taxonomy" id="2934178"/>
    <lineage>
        <taxon>Eukaryota</taxon>
        <taxon>Sar</taxon>
        <taxon>Stramenopiles</taxon>
        <taxon>Ochrophyta</taxon>
        <taxon>Bacillariophyta</taxon>
        <taxon>Coscinodiscophyceae</taxon>
        <taxon>Thalassiosirophycidae</taxon>
        <taxon>Stephanodiscales</taxon>
        <taxon>Stephanodiscaceae</taxon>
        <taxon>Stephanodiscus</taxon>
    </lineage>
</organism>
<gene>
    <name evidence="2" type="ORF">ACHAW5_008474</name>
</gene>
<comment type="caution">
    <text evidence="2">The sequence shown here is derived from an EMBL/GenBank/DDBJ whole genome shotgun (WGS) entry which is preliminary data.</text>
</comment>
<proteinExistence type="predicted"/>
<sequence length="263" mass="27875">MTRPRTAVVVGATNGIDIARDVVVGGGGIDALVMTQGMATMQKFKPTVDGNDEKLTLHYWSRAAFASCLLPGLRRSSMPGGSVVLSVLSGGVHSPYNKYREDPELRTNYSVINAANFAGYYTDLFLDELASRPANASINFVHAAPGFVATNLGAEMPSYLRGPIRAMQRLMGKSPAKCAGYMVGPILRCGIGDVGLEPPSGGRGGGDGDDDDGAITGRRRGAYIMNEDGTSGKFTKGHTIEAMDRVWGTTRDVLGRAGIRLED</sequence>
<dbReference type="InterPro" id="IPR036291">
    <property type="entry name" value="NAD(P)-bd_dom_sf"/>
</dbReference>
<dbReference type="Proteomes" id="UP001530315">
    <property type="component" value="Unassembled WGS sequence"/>
</dbReference>
<dbReference type="AlphaFoldDB" id="A0ABD3MPN8"/>
<evidence type="ECO:0000313" key="2">
    <source>
        <dbReference type="EMBL" id="KAL3764858.1"/>
    </source>
</evidence>
<dbReference type="InterPro" id="IPR052228">
    <property type="entry name" value="Sec_Metab_Biosynth_Oxidored"/>
</dbReference>
<keyword evidence="3" id="KW-1185">Reference proteome</keyword>
<dbReference type="PANTHER" id="PTHR47534">
    <property type="entry name" value="YALI0E05731P"/>
    <property type="match status" value="1"/>
</dbReference>
<evidence type="ECO:0000313" key="3">
    <source>
        <dbReference type="Proteomes" id="UP001530315"/>
    </source>
</evidence>
<evidence type="ECO:0008006" key="4">
    <source>
        <dbReference type="Google" id="ProtNLM"/>
    </source>
</evidence>
<dbReference type="GO" id="GO:0016491">
    <property type="term" value="F:oxidoreductase activity"/>
    <property type="evidence" value="ECO:0007669"/>
    <property type="project" value="UniProtKB-KW"/>
</dbReference>
<dbReference type="PANTHER" id="PTHR47534:SF3">
    <property type="entry name" value="ALCOHOL DEHYDROGENASE-LIKE C-TERMINAL DOMAIN-CONTAINING PROTEIN"/>
    <property type="match status" value="1"/>
</dbReference>
<protein>
    <recommendedName>
        <fullName evidence="4">Protochlorophyllide reductase</fullName>
    </recommendedName>
</protein>
<accession>A0ABD3MPN8</accession>
<name>A0ABD3MPN8_9STRA</name>
<dbReference type="SUPFAM" id="SSF51735">
    <property type="entry name" value="NAD(P)-binding Rossmann-fold domains"/>
    <property type="match status" value="1"/>
</dbReference>
<reference evidence="2 3" key="1">
    <citation type="submission" date="2024-10" db="EMBL/GenBank/DDBJ databases">
        <title>Updated reference genomes for cyclostephanoid diatoms.</title>
        <authorList>
            <person name="Roberts W.R."/>
            <person name="Alverson A.J."/>
        </authorList>
    </citation>
    <scope>NUCLEOTIDE SEQUENCE [LARGE SCALE GENOMIC DNA]</scope>
    <source>
        <strain evidence="2 3">AJA276-08</strain>
    </source>
</reference>
<evidence type="ECO:0000256" key="1">
    <source>
        <dbReference type="ARBA" id="ARBA00023002"/>
    </source>
</evidence>
<dbReference type="Gene3D" id="3.40.50.720">
    <property type="entry name" value="NAD(P)-binding Rossmann-like Domain"/>
    <property type="match status" value="1"/>
</dbReference>
<keyword evidence="1" id="KW-0560">Oxidoreductase</keyword>
<dbReference type="EMBL" id="JALLAZ020001763">
    <property type="protein sequence ID" value="KAL3764858.1"/>
    <property type="molecule type" value="Genomic_DNA"/>
</dbReference>